<evidence type="ECO:0000256" key="6">
    <source>
        <dbReference type="ARBA" id="ARBA00030388"/>
    </source>
</evidence>
<gene>
    <name evidence="7" type="ordered locus">Ppha_2586</name>
</gene>
<reference evidence="7 8" key="1">
    <citation type="submission" date="2008-06" db="EMBL/GenBank/DDBJ databases">
        <title>Complete sequence of Pelodictyon phaeoclathratiforme BU-1.</title>
        <authorList>
            <consortium name="US DOE Joint Genome Institute"/>
            <person name="Lucas S."/>
            <person name="Copeland A."/>
            <person name="Lapidus A."/>
            <person name="Glavina del Rio T."/>
            <person name="Dalin E."/>
            <person name="Tice H."/>
            <person name="Bruce D."/>
            <person name="Goodwin L."/>
            <person name="Pitluck S."/>
            <person name="Schmutz J."/>
            <person name="Larimer F."/>
            <person name="Land M."/>
            <person name="Hauser L."/>
            <person name="Kyrpides N."/>
            <person name="Mikhailova N."/>
            <person name="Liu Z."/>
            <person name="Li T."/>
            <person name="Zhao F."/>
            <person name="Overmann J."/>
            <person name="Bryant D.A."/>
            <person name="Richardson P."/>
        </authorList>
    </citation>
    <scope>NUCLEOTIDE SEQUENCE [LARGE SCALE GENOMIC DNA]</scope>
    <source>
        <strain evidence="8">DSM 5477 / BU-1</strain>
    </source>
</reference>
<proteinExistence type="inferred from homology"/>
<dbReference type="GO" id="GO:0016787">
    <property type="term" value="F:hydrolase activity"/>
    <property type="evidence" value="ECO:0007669"/>
    <property type="project" value="UniProtKB-KW"/>
</dbReference>
<dbReference type="NCBIfam" id="TIGR02116">
    <property type="entry name" value="toxin_Txe_YoeB"/>
    <property type="match status" value="1"/>
</dbReference>
<name>B4SFG9_PELPB</name>
<dbReference type="Proteomes" id="UP000002724">
    <property type="component" value="Chromosome"/>
</dbReference>
<evidence type="ECO:0000256" key="3">
    <source>
        <dbReference type="ARBA" id="ARBA00022722"/>
    </source>
</evidence>
<dbReference type="GO" id="GO:0004519">
    <property type="term" value="F:endonuclease activity"/>
    <property type="evidence" value="ECO:0007669"/>
    <property type="project" value="UniProtKB-KW"/>
</dbReference>
<keyword evidence="8" id="KW-1185">Reference proteome</keyword>
<dbReference type="Gene3D" id="3.30.2310.20">
    <property type="entry name" value="RelE-like"/>
    <property type="match status" value="1"/>
</dbReference>
<protein>
    <recommendedName>
        <fullName evidence="6">Putative mRNA interferase YoeB</fullName>
    </recommendedName>
</protein>
<dbReference type="GO" id="GO:0006401">
    <property type="term" value="P:RNA catabolic process"/>
    <property type="evidence" value="ECO:0007669"/>
    <property type="project" value="InterPro"/>
</dbReference>
<evidence type="ECO:0000313" key="7">
    <source>
        <dbReference type="EMBL" id="ACF44748.1"/>
    </source>
</evidence>
<dbReference type="KEGG" id="pph:Ppha_2586"/>
<keyword evidence="3" id="KW-0540">Nuclease</keyword>
<dbReference type="HOGENOM" id="CLU_169492_0_0_10"/>
<dbReference type="OrthoDB" id="9801102at2"/>
<dbReference type="InterPro" id="IPR009614">
    <property type="entry name" value="YoeB_toxin"/>
</dbReference>
<sequence>MGKYTVILTPEAKEELRILHKIGDKSTLRKIEKILFELSEHPTTGTGKAERLKGDFSGYWSRRVNKKDRIIYKIIDAVVTVQVLSLRGHYGDS</sequence>
<evidence type="ECO:0000256" key="5">
    <source>
        <dbReference type="ARBA" id="ARBA00022801"/>
    </source>
</evidence>
<dbReference type="Pfam" id="PF06769">
    <property type="entry name" value="YoeB_toxin"/>
    <property type="match status" value="1"/>
</dbReference>
<accession>B4SFG9</accession>
<organism evidence="7 8">
    <name type="scientific">Pelodictyon phaeoclathratiforme (strain DSM 5477 / BU-1)</name>
    <dbReference type="NCBI Taxonomy" id="324925"/>
    <lineage>
        <taxon>Bacteria</taxon>
        <taxon>Pseudomonadati</taxon>
        <taxon>Chlorobiota</taxon>
        <taxon>Chlorobiia</taxon>
        <taxon>Chlorobiales</taxon>
        <taxon>Chlorobiaceae</taxon>
        <taxon>Chlorobium/Pelodictyon group</taxon>
        <taxon>Pelodictyon</taxon>
    </lineage>
</organism>
<comment type="similarity">
    <text evidence="1">Belongs to the YoeB family.</text>
</comment>
<evidence type="ECO:0000256" key="1">
    <source>
        <dbReference type="ARBA" id="ARBA00008172"/>
    </source>
</evidence>
<evidence type="ECO:0000256" key="2">
    <source>
        <dbReference type="ARBA" id="ARBA00022649"/>
    </source>
</evidence>
<keyword evidence="2" id="KW-1277">Toxin-antitoxin system</keyword>
<keyword evidence="4" id="KW-0255">Endonuclease</keyword>
<dbReference type="eggNOG" id="COG4115">
    <property type="taxonomic scope" value="Bacteria"/>
</dbReference>
<evidence type="ECO:0000313" key="8">
    <source>
        <dbReference type="Proteomes" id="UP000002724"/>
    </source>
</evidence>
<dbReference type="NCBIfam" id="TIGR02385">
    <property type="entry name" value="RelE_StbE"/>
    <property type="match status" value="1"/>
</dbReference>
<dbReference type="PANTHER" id="PTHR38039:SF1">
    <property type="entry name" value="TOXIN YOEB"/>
    <property type="match status" value="1"/>
</dbReference>
<dbReference type="PANTHER" id="PTHR38039">
    <property type="entry name" value="TOXIN YOEB"/>
    <property type="match status" value="1"/>
</dbReference>
<dbReference type="AlphaFoldDB" id="B4SFG9"/>
<dbReference type="InterPro" id="IPR035093">
    <property type="entry name" value="RelE/ParE_toxin_dom_sf"/>
</dbReference>
<evidence type="ECO:0000256" key="4">
    <source>
        <dbReference type="ARBA" id="ARBA00022759"/>
    </source>
</evidence>
<keyword evidence="5" id="KW-0378">Hydrolase</keyword>
<dbReference type="SUPFAM" id="SSF143011">
    <property type="entry name" value="RelE-like"/>
    <property type="match status" value="1"/>
</dbReference>
<dbReference type="InterPro" id="IPR007712">
    <property type="entry name" value="RelE/ParE_toxin"/>
</dbReference>
<dbReference type="EMBL" id="CP001110">
    <property type="protein sequence ID" value="ACF44748.1"/>
    <property type="molecule type" value="Genomic_DNA"/>
</dbReference>
<dbReference type="STRING" id="324925.Ppha_2586"/>